<evidence type="ECO:0000313" key="2">
    <source>
        <dbReference type="Proteomes" id="UP000245626"/>
    </source>
</evidence>
<dbReference type="EMBL" id="KZ819858">
    <property type="protein sequence ID" value="PWN51247.1"/>
    <property type="molecule type" value="Genomic_DNA"/>
</dbReference>
<accession>A0ACD0NZP2</accession>
<proteinExistence type="predicted"/>
<reference evidence="1 2" key="1">
    <citation type="journal article" date="2018" name="Mol. Biol. Evol.">
        <title>Broad Genomic Sampling Reveals a Smut Pathogenic Ancestry of the Fungal Clade Ustilaginomycotina.</title>
        <authorList>
            <person name="Kijpornyongpan T."/>
            <person name="Mondo S.J."/>
            <person name="Barry K."/>
            <person name="Sandor L."/>
            <person name="Lee J."/>
            <person name="Lipzen A."/>
            <person name="Pangilinan J."/>
            <person name="LaButti K."/>
            <person name="Hainaut M."/>
            <person name="Henrissat B."/>
            <person name="Grigoriev I.V."/>
            <person name="Spatafora J.W."/>
            <person name="Aime M.C."/>
        </authorList>
    </citation>
    <scope>NUCLEOTIDE SEQUENCE [LARGE SCALE GENOMIC DNA]</scope>
    <source>
        <strain evidence="1 2">SA 807</strain>
    </source>
</reference>
<evidence type="ECO:0000313" key="1">
    <source>
        <dbReference type="EMBL" id="PWN51247.1"/>
    </source>
</evidence>
<sequence>MLLIRIPPPIHHHPKGRLRPPLFLSMQSHPQTRSPTTGEATIDSDLSQSSQPTRPQSQPQVPDSPLLEPTSVHLRPIQNWRRSSSSKTVKRVDSPSPPRHQASTSSPSFPPSSPSSSSSSSSSSSPQANQDLSNSVISYLSLPEQASHPPSPNKLPLHPRSDSSTSNDDSSSNSSRLDPPLPNQPSETTTTTTTIRLSTLNPKSSSESFLKQAKGSEMSPHEPTLPVQSQITGSLPPQPPPAAQADLSRDGIEDQEALRHSSPNAPRENDRENPPTVSSNPLPPSSSSSPQVDPSAPTQILPREKEDHQERQEQDRPSTSLTLSALSPNSGMTLSRRISLLSASLLINLGLPFVNGVMLGFGEIFARTVIAPALGLIQSPTSEQSTNGRDGRRPVVDVRKQESSSVGKRKG</sequence>
<organism evidence="1 2">
    <name type="scientific">Violaceomyces palustris</name>
    <dbReference type="NCBI Taxonomy" id="1673888"/>
    <lineage>
        <taxon>Eukaryota</taxon>
        <taxon>Fungi</taxon>
        <taxon>Dikarya</taxon>
        <taxon>Basidiomycota</taxon>
        <taxon>Ustilaginomycotina</taxon>
        <taxon>Ustilaginomycetes</taxon>
        <taxon>Violaceomycetales</taxon>
        <taxon>Violaceomycetaceae</taxon>
        <taxon>Violaceomyces</taxon>
    </lineage>
</organism>
<name>A0ACD0NZP2_9BASI</name>
<protein>
    <submittedName>
        <fullName evidence="1">Uncharacterized protein</fullName>
    </submittedName>
</protein>
<keyword evidence="2" id="KW-1185">Reference proteome</keyword>
<gene>
    <name evidence="1" type="ORF">IE53DRAFT_386390</name>
</gene>
<dbReference type="Proteomes" id="UP000245626">
    <property type="component" value="Unassembled WGS sequence"/>
</dbReference>